<keyword evidence="1" id="KW-0378">Hydrolase</keyword>
<keyword evidence="4" id="KW-1185">Reference proteome</keyword>
<dbReference type="OrthoDB" id="9813296at2"/>
<dbReference type="EMBL" id="REFR01000002">
    <property type="protein sequence ID" value="RMB12695.1"/>
    <property type="molecule type" value="Genomic_DNA"/>
</dbReference>
<dbReference type="PANTHER" id="PTHR16138">
    <property type="entry name" value="MYCOPHENOLIC ACID ACYL-GLUCURONIDE ESTERASE, MITOCHONDRIAL"/>
    <property type="match status" value="1"/>
</dbReference>
<evidence type="ECO:0000256" key="1">
    <source>
        <dbReference type="ARBA" id="ARBA00022801"/>
    </source>
</evidence>
<name>A0A3M0CUQ1_9PROT</name>
<reference evidence="3 4" key="1">
    <citation type="submission" date="2018-10" db="EMBL/GenBank/DDBJ databases">
        <title>Genomic Encyclopedia of Archaeal and Bacterial Type Strains, Phase II (KMG-II): from individual species to whole genera.</title>
        <authorList>
            <person name="Goeker M."/>
        </authorList>
    </citation>
    <scope>NUCLEOTIDE SEQUENCE [LARGE SCALE GENOMIC DNA]</scope>
    <source>
        <strain evidence="3 4">DSM 25217</strain>
    </source>
</reference>
<dbReference type="InParanoid" id="A0A3M0CUQ1"/>
<dbReference type="Proteomes" id="UP000271227">
    <property type="component" value="Unassembled WGS sequence"/>
</dbReference>
<dbReference type="GO" id="GO:0016787">
    <property type="term" value="F:hydrolase activity"/>
    <property type="evidence" value="ECO:0007669"/>
    <property type="project" value="UniProtKB-KW"/>
</dbReference>
<dbReference type="SUPFAM" id="SSF53474">
    <property type="entry name" value="alpha/beta-Hydrolases"/>
    <property type="match status" value="1"/>
</dbReference>
<dbReference type="InterPro" id="IPR029058">
    <property type="entry name" value="AB_hydrolase_fold"/>
</dbReference>
<protein>
    <submittedName>
        <fullName evidence="3">Pimeloyl-ACP methyl ester carboxylesterase</fullName>
    </submittedName>
</protein>
<organism evidence="3 4">
    <name type="scientific">Eilatimonas milleporae</name>
    <dbReference type="NCBI Taxonomy" id="911205"/>
    <lineage>
        <taxon>Bacteria</taxon>
        <taxon>Pseudomonadati</taxon>
        <taxon>Pseudomonadota</taxon>
        <taxon>Alphaproteobacteria</taxon>
        <taxon>Kordiimonadales</taxon>
        <taxon>Kordiimonadaceae</taxon>
        <taxon>Eilatimonas</taxon>
    </lineage>
</organism>
<gene>
    <name evidence="3" type="ORF">BXY39_0119</name>
</gene>
<dbReference type="Pfam" id="PF12146">
    <property type="entry name" value="Hydrolase_4"/>
    <property type="match status" value="1"/>
</dbReference>
<dbReference type="AlphaFoldDB" id="A0A3M0CUQ1"/>
<accession>A0A3M0CUQ1</accession>
<evidence type="ECO:0000259" key="2">
    <source>
        <dbReference type="Pfam" id="PF12146"/>
    </source>
</evidence>
<dbReference type="RefSeq" id="WP_121936907.1">
    <property type="nucleotide sequence ID" value="NZ_REFR01000002.1"/>
</dbReference>
<comment type="caution">
    <text evidence="3">The sequence shown here is derived from an EMBL/GenBank/DDBJ whole genome shotgun (WGS) entry which is preliminary data.</text>
</comment>
<evidence type="ECO:0000313" key="4">
    <source>
        <dbReference type="Proteomes" id="UP000271227"/>
    </source>
</evidence>
<proteinExistence type="predicted"/>
<dbReference type="InterPro" id="IPR022742">
    <property type="entry name" value="Hydrolase_4"/>
</dbReference>
<feature type="domain" description="Serine aminopeptidase S33" evidence="2">
    <location>
        <begin position="28"/>
        <end position="137"/>
    </location>
</feature>
<dbReference type="PANTHER" id="PTHR16138:SF7">
    <property type="entry name" value="PALMITOYL-PROTEIN THIOESTERASE ABHD10, MITOCHONDRIAL"/>
    <property type="match status" value="1"/>
</dbReference>
<dbReference type="InterPro" id="IPR052382">
    <property type="entry name" value="ABHD10_acyl-thioesterase"/>
</dbReference>
<dbReference type="Gene3D" id="3.40.50.1820">
    <property type="entry name" value="alpha/beta hydrolase"/>
    <property type="match status" value="1"/>
</dbReference>
<evidence type="ECO:0000313" key="3">
    <source>
        <dbReference type="EMBL" id="RMB12695.1"/>
    </source>
</evidence>
<sequence>MTDQPDFFDHPSGRRLAYHHTPGATPTVVFLGGFMSDMTGSKATTLEEHCRARGQAFLRLDYSGHGASSEKFEDGTIGLWAEDAAAVIDAAVGADGPLVLVGSSMGGWVALLLARRWPLRVRGLVGIAAAPDFTERMWTHELNDDLRATILRDGFVKIPSDYGPDPYIFTRALFDDGRKNSVLTGPLPVAGPVRLLQGMQDADVPWETAVTLAEKVDSPDPALTLIPAGDHRLSTDQDLARLTRTVDEILALLNGQETPSRNNP</sequence>